<dbReference type="InterPro" id="IPR027463">
    <property type="entry name" value="AcrB_DN_DC_subdom"/>
</dbReference>
<feature type="transmembrane region" description="Helical" evidence="8">
    <location>
        <begin position="532"/>
        <end position="552"/>
    </location>
</feature>
<dbReference type="AlphaFoldDB" id="A0A2T3NXP4"/>
<feature type="transmembrane region" description="Helical" evidence="8">
    <location>
        <begin position="906"/>
        <end position="931"/>
    </location>
</feature>
<dbReference type="SUPFAM" id="SSF82693">
    <property type="entry name" value="Multidrug efflux transporter AcrB pore domain, PN1, PN2, PC1 and PC2 subdomains"/>
    <property type="match status" value="2"/>
</dbReference>
<keyword evidence="7 8" id="KW-0472">Membrane</keyword>
<evidence type="ECO:0000256" key="7">
    <source>
        <dbReference type="ARBA" id="ARBA00023136"/>
    </source>
</evidence>
<keyword evidence="3" id="KW-1003">Cell membrane</keyword>
<feature type="transmembrane region" description="Helical" evidence="8">
    <location>
        <begin position="983"/>
        <end position="1009"/>
    </location>
</feature>
<feature type="transmembrane region" description="Helical" evidence="8">
    <location>
        <begin position="12"/>
        <end position="29"/>
    </location>
</feature>
<dbReference type="SUPFAM" id="SSF82714">
    <property type="entry name" value="Multidrug efflux transporter AcrB TolC docking domain, DN and DC subdomains"/>
    <property type="match status" value="2"/>
</dbReference>
<protein>
    <submittedName>
        <fullName evidence="9">AcrB/AcrD/AcrF family protein</fullName>
    </submittedName>
</protein>
<dbReference type="Gene3D" id="3.30.2090.10">
    <property type="entry name" value="Multidrug efflux transporter AcrB TolC docking domain, DN and DC subdomains"/>
    <property type="match status" value="2"/>
</dbReference>
<evidence type="ECO:0000256" key="2">
    <source>
        <dbReference type="ARBA" id="ARBA00022448"/>
    </source>
</evidence>
<feature type="transmembrane region" description="Helical" evidence="8">
    <location>
        <begin position="394"/>
        <end position="417"/>
    </location>
</feature>
<sequence length="1031" mass="111372">MQLPSVCIRHPVFASVLSIAIVLLGLLSFQKLSVRYFPAHQDSTATVSANITGASAEFMSRNVADKLIDAASGIDSIETMETDCGEGSCSLAIEFSDDVDETEYTNLMNKLRSSVEGITDFPPSMTDKPTVTDNTFALGAASNVITFVNTGEMDQQAMFDYIDQQLIPQFRHIQGVGSVNGPFGGEAKAVRVWLKPERMKALNIQAADVVGTLSTYNSTFTAGTIKGEARDFSINPVTQVDNIDDVRNLVIRVDEGQIIRVKDIADINMGAESLTPNMLSIDGHQALSLEIAPFKAENPIVVTERIQAAMEKMQAKLPAGIEMKMVYNEADFIDSAINQGFSTLIEAIVLVSLVVMLFLGSIRVASIPVITIPVCVIGVFAVMSWLGFSINMMTILAIILAIGLVVDDAIVVVENCYRHIENGETPLNAALKGSKEIVFPVISMTLTLAVVYLPIGFMSGLTADLFRQFAFTLAAAVIISGIVALTLSPMMSAYLLTPPTQQPRWYARIDHQLNRLANAYNNELAKWFNRKATMAAISLGLLLIAGVTFVYIPKIVLPTEDSGYIHATPVSPTGVGTQYHLTHRDALNKVMGNNEAIEANLSYLDSAPDNHILLKPWDEREQSIEEIIADLSRQAGQSIPAYDLSSISVRTSDGLHLATSLVLVLTTVDRDTDALAATAENVVTLLENYPGLTDVSNSTVRDNLAYDLFIDQNAITLSGVNYGDVTSALSTFLGSVKAADLQADDGFTYPIQVQVNRQDLGNFDVLDTLYVNSESGQSLPLSQFVSIKQTTAEKTFKTYMARDSAVISAKLMPGYIPSDIKAFVDEQVPLLLNPAQDYAYDGTVKILNDSQAGTQLLFLLALVFVYLILAAQFESFVDPLVILLTVPLCIVGALLTLTVFGQSMNIYSKIGLLTLVGLVTKHGILLVEFANSQRRQGLPVLEAAMESARSRLRPILMTSLTMILGTLPLVFASGPGSAGRINIGLVLVGGLIAGTFFSLFVVPVAYVALAKIKDKARLAFGQSSDKSQATS</sequence>
<evidence type="ECO:0000256" key="1">
    <source>
        <dbReference type="ARBA" id="ARBA00004429"/>
    </source>
</evidence>
<dbReference type="SUPFAM" id="SSF82866">
    <property type="entry name" value="Multidrug efflux transporter AcrB transmembrane domain"/>
    <property type="match status" value="2"/>
</dbReference>
<dbReference type="PANTHER" id="PTHR32063">
    <property type="match status" value="1"/>
</dbReference>
<dbReference type="Gene3D" id="3.30.70.1320">
    <property type="entry name" value="Multidrug efflux transporter AcrB pore domain like"/>
    <property type="match status" value="1"/>
</dbReference>
<accession>A0A2T3NXP4</accession>
<gene>
    <name evidence="9" type="ORF">C9I98_03635</name>
</gene>
<dbReference type="InterPro" id="IPR001036">
    <property type="entry name" value="Acrflvin-R"/>
</dbReference>
<keyword evidence="5 8" id="KW-0812">Transmembrane</keyword>
<keyword evidence="4" id="KW-0997">Cell inner membrane</keyword>
<dbReference type="Gene3D" id="3.30.70.1440">
    <property type="entry name" value="Multidrug efflux transporter AcrB pore domain"/>
    <property type="match status" value="1"/>
</dbReference>
<feature type="transmembrane region" description="Helical" evidence="8">
    <location>
        <begin position="367"/>
        <end position="388"/>
    </location>
</feature>
<evidence type="ECO:0000313" key="10">
    <source>
        <dbReference type="Proteomes" id="UP000241771"/>
    </source>
</evidence>
<dbReference type="PANTHER" id="PTHR32063:SF23">
    <property type="entry name" value="HAE1 FAMILY EFFLLUX PUMP PERMEASE COMPONENT"/>
    <property type="match status" value="1"/>
</dbReference>
<proteinExistence type="predicted"/>
<evidence type="ECO:0000256" key="4">
    <source>
        <dbReference type="ARBA" id="ARBA00022519"/>
    </source>
</evidence>
<dbReference type="RefSeq" id="WP_107271590.1">
    <property type="nucleotide sequence ID" value="NZ_PYMA01000002.1"/>
</dbReference>
<dbReference type="PRINTS" id="PR00702">
    <property type="entry name" value="ACRIFLAVINRP"/>
</dbReference>
<feature type="transmembrane region" description="Helical" evidence="8">
    <location>
        <begin position="880"/>
        <end position="900"/>
    </location>
</feature>
<feature type="transmembrane region" description="Helical" evidence="8">
    <location>
        <begin position="437"/>
        <end position="457"/>
    </location>
</feature>
<feature type="transmembrane region" description="Helical" evidence="8">
    <location>
        <begin position="341"/>
        <end position="360"/>
    </location>
</feature>
<dbReference type="Pfam" id="PF00873">
    <property type="entry name" value="ACR_tran"/>
    <property type="match status" value="1"/>
</dbReference>
<dbReference type="Gene3D" id="3.30.70.1430">
    <property type="entry name" value="Multidrug efflux transporter AcrB pore domain"/>
    <property type="match status" value="2"/>
</dbReference>
<evidence type="ECO:0000256" key="8">
    <source>
        <dbReference type="SAM" id="Phobius"/>
    </source>
</evidence>
<keyword evidence="10" id="KW-1185">Reference proteome</keyword>
<evidence type="ECO:0000256" key="6">
    <source>
        <dbReference type="ARBA" id="ARBA00022989"/>
    </source>
</evidence>
<reference evidence="9 10" key="1">
    <citation type="submission" date="2018-01" db="EMBL/GenBank/DDBJ databases">
        <title>Whole genome sequencing of Histamine producing bacteria.</title>
        <authorList>
            <person name="Butler K."/>
        </authorList>
    </citation>
    <scope>NUCLEOTIDE SEQUENCE [LARGE SCALE GENOMIC DNA]</scope>
    <source>
        <strain evidence="9 10">DSM 100436</strain>
    </source>
</reference>
<dbReference type="Proteomes" id="UP000241771">
    <property type="component" value="Unassembled WGS sequence"/>
</dbReference>
<keyword evidence="2" id="KW-0813">Transport</keyword>
<dbReference type="Gene3D" id="1.20.1640.10">
    <property type="entry name" value="Multidrug efflux transporter AcrB transmembrane domain"/>
    <property type="match status" value="2"/>
</dbReference>
<evidence type="ECO:0000256" key="3">
    <source>
        <dbReference type="ARBA" id="ARBA00022475"/>
    </source>
</evidence>
<dbReference type="GO" id="GO:0042910">
    <property type="term" value="F:xenobiotic transmembrane transporter activity"/>
    <property type="evidence" value="ECO:0007669"/>
    <property type="project" value="TreeGrafter"/>
</dbReference>
<feature type="transmembrane region" description="Helical" evidence="8">
    <location>
        <begin position="469"/>
        <end position="496"/>
    </location>
</feature>
<dbReference type="EMBL" id="PYMA01000002">
    <property type="protein sequence ID" value="PSW21055.1"/>
    <property type="molecule type" value="Genomic_DNA"/>
</dbReference>
<feature type="transmembrane region" description="Helical" evidence="8">
    <location>
        <begin position="952"/>
        <end position="971"/>
    </location>
</feature>
<comment type="caution">
    <text evidence="9">The sequence shown here is derived from an EMBL/GenBank/DDBJ whole genome shotgun (WGS) entry which is preliminary data.</text>
</comment>
<comment type="subcellular location">
    <subcellularLocation>
        <location evidence="1">Cell inner membrane</location>
        <topology evidence="1">Multi-pass membrane protein</topology>
    </subcellularLocation>
</comment>
<dbReference type="FunFam" id="1.20.1640.10:FF:000001">
    <property type="entry name" value="Efflux pump membrane transporter"/>
    <property type="match status" value="1"/>
</dbReference>
<name>A0A2T3NXP4_9GAMM</name>
<feature type="transmembrane region" description="Helical" evidence="8">
    <location>
        <begin position="856"/>
        <end position="873"/>
    </location>
</feature>
<organism evidence="9 10">
    <name type="scientific">Photobacterium sanctipauli</name>
    <dbReference type="NCBI Taxonomy" id="1342794"/>
    <lineage>
        <taxon>Bacteria</taxon>
        <taxon>Pseudomonadati</taxon>
        <taxon>Pseudomonadota</taxon>
        <taxon>Gammaproteobacteria</taxon>
        <taxon>Vibrionales</taxon>
        <taxon>Vibrionaceae</taxon>
        <taxon>Photobacterium</taxon>
    </lineage>
</organism>
<evidence type="ECO:0000256" key="5">
    <source>
        <dbReference type="ARBA" id="ARBA00022692"/>
    </source>
</evidence>
<keyword evidence="6 8" id="KW-1133">Transmembrane helix</keyword>
<dbReference type="GO" id="GO:0005886">
    <property type="term" value="C:plasma membrane"/>
    <property type="evidence" value="ECO:0007669"/>
    <property type="project" value="UniProtKB-SubCell"/>
</dbReference>
<evidence type="ECO:0000313" key="9">
    <source>
        <dbReference type="EMBL" id="PSW21055.1"/>
    </source>
</evidence>